<dbReference type="PANTHER" id="PTHR41694:SF3">
    <property type="entry name" value="RNA-DIRECTED DNA POLYMERASE-RELATED"/>
    <property type="match status" value="1"/>
</dbReference>
<feature type="domain" description="Reverse transcriptase" evidence="9">
    <location>
        <begin position="1"/>
        <end position="81"/>
    </location>
</feature>
<keyword evidence="5" id="KW-0540">Nuclease</keyword>
<keyword evidence="11" id="KW-1185">Reference proteome</keyword>
<evidence type="ECO:0000256" key="5">
    <source>
        <dbReference type="ARBA" id="ARBA00022722"/>
    </source>
</evidence>
<evidence type="ECO:0000256" key="1">
    <source>
        <dbReference type="ARBA" id="ARBA00010879"/>
    </source>
</evidence>
<dbReference type="InterPro" id="IPR043128">
    <property type="entry name" value="Rev_trsase/Diguanyl_cyclase"/>
</dbReference>
<evidence type="ECO:0000313" key="11">
    <source>
        <dbReference type="Proteomes" id="UP001145742"/>
    </source>
</evidence>
<dbReference type="InterPro" id="IPR000477">
    <property type="entry name" value="RT_dom"/>
</dbReference>
<proteinExistence type="inferred from homology"/>
<dbReference type="Proteomes" id="UP001145742">
    <property type="component" value="Unassembled WGS sequence"/>
</dbReference>
<gene>
    <name evidence="10" type="ORF">WISP_95591</name>
</gene>
<keyword evidence="4" id="KW-0548">Nucleotidyltransferase</keyword>
<organism evidence="10 11">
    <name type="scientific">Willisornis vidua</name>
    <name type="common">Xingu scale-backed antbird</name>
    <dbReference type="NCBI Taxonomy" id="1566151"/>
    <lineage>
        <taxon>Eukaryota</taxon>
        <taxon>Metazoa</taxon>
        <taxon>Chordata</taxon>
        <taxon>Craniata</taxon>
        <taxon>Vertebrata</taxon>
        <taxon>Euteleostomi</taxon>
        <taxon>Archelosauria</taxon>
        <taxon>Archosauria</taxon>
        <taxon>Dinosauria</taxon>
        <taxon>Saurischia</taxon>
        <taxon>Theropoda</taxon>
        <taxon>Coelurosauria</taxon>
        <taxon>Aves</taxon>
        <taxon>Neognathae</taxon>
        <taxon>Neoaves</taxon>
        <taxon>Telluraves</taxon>
        <taxon>Australaves</taxon>
        <taxon>Passeriformes</taxon>
        <taxon>Thamnophilidae</taxon>
        <taxon>Willisornis</taxon>
    </lineage>
</organism>
<evidence type="ECO:0000256" key="7">
    <source>
        <dbReference type="ARBA" id="ARBA00022801"/>
    </source>
</evidence>
<keyword evidence="8" id="KW-0695">RNA-directed DNA polymerase</keyword>
<sequence>MRNSPTICQRVIAEILSPIYRRFPEAICYHYMDDILLAAETQDQLTQVHLSVKSALISHALEIALSKEQLTSPWKSLGFRINETTIQPQKIALLADVQTLNDLQILLRKIN</sequence>
<accession>A0ABQ9D4W2</accession>
<dbReference type="EMBL" id="WHWB01034225">
    <property type="protein sequence ID" value="KAJ7412568.1"/>
    <property type="molecule type" value="Genomic_DNA"/>
</dbReference>
<evidence type="ECO:0000256" key="2">
    <source>
        <dbReference type="ARBA" id="ARBA00012180"/>
    </source>
</evidence>
<keyword evidence="7" id="KW-0378">Hydrolase</keyword>
<dbReference type="EC" id="3.1.26.4" evidence="2"/>
<evidence type="ECO:0000313" key="10">
    <source>
        <dbReference type="EMBL" id="KAJ7412568.1"/>
    </source>
</evidence>
<dbReference type="PROSITE" id="PS50878">
    <property type="entry name" value="RT_POL"/>
    <property type="match status" value="1"/>
</dbReference>
<dbReference type="PANTHER" id="PTHR41694">
    <property type="entry name" value="ENDOGENOUS RETROVIRUS GROUP K MEMBER POL PROTEIN"/>
    <property type="match status" value="1"/>
</dbReference>
<evidence type="ECO:0000256" key="6">
    <source>
        <dbReference type="ARBA" id="ARBA00022759"/>
    </source>
</evidence>
<evidence type="ECO:0000256" key="4">
    <source>
        <dbReference type="ARBA" id="ARBA00022695"/>
    </source>
</evidence>
<protein>
    <recommendedName>
        <fullName evidence="2">ribonuclease H</fullName>
        <ecNumber evidence="2">3.1.26.4</ecNumber>
    </recommendedName>
</protein>
<reference evidence="10" key="1">
    <citation type="submission" date="2019-10" db="EMBL/GenBank/DDBJ databases">
        <authorList>
            <person name="Soares A.E.R."/>
            <person name="Aleixo A."/>
            <person name="Schneider P."/>
            <person name="Miyaki C.Y."/>
            <person name="Schneider M.P."/>
            <person name="Mello C."/>
            <person name="Vasconcelos A.T.R."/>
        </authorList>
    </citation>
    <scope>NUCLEOTIDE SEQUENCE</scope>
    <source>
        <tissue evidence="10">Muscle</tissue>
    </source>
</reference>
<dbReference type="Pfam" id="PF00078">
    <property type="entry name" value="RVT_1"/>
    <property type="match status" value="1"/>
</dbReference>
<evidence type="ECO:0000256" key="8">
    <source>
        <dbReference type="ARBA" id="ARBA00022918"/>
    </source>
</evidence>
<evidence type="ECO:0000259" key="9">
    <source>
        <dbReference type="PROSITE" id="PS50878"/>
    </source>
</evidence>
<comment type="similarity">
    <text evidence="1">Belongs to the beta type-B retroviral polymerase family. HERV class-II K(HML-2) pol subfamily.</text>
</comment>
<comment type="caution">
    <text evidence="10">The sequence shown here is derived from an EMBL/GenBank/DDBJ whole genome shotgun (WGS) entry which is preliminary data.</text>
</comment>
<name>A0ABQ9D4W2_9PASS</name>
<evidence type="ECO:0000256" key="3">
    <source>
        <dbReference type="ARBA" id="ARBA00022679"/>
    </source>
</evidence>
<dbReference type="Gene3D" id="3.30.70.270">
    <property type="match status" value="2"/>
</dbReference>
<keyword evidence="6" id="KW-0255">Endonuclease</keyword>
<keyword evidence="3" id="KW-0808">Transferase</keyword>
<dbReference type="SUPFAM" id="SSF56672">
    <property type="entry name" value="DNA/RNA polymerases"/>
    <property type="match status" value="1"/>
</dbReference>
<dbReference type="InterPro" id="IPR043502">
    <property type="entry name" value="DNA/RNA_pol_sf"/>
</dbReference>